<gene>
    <name evidence="3" type="ORF">I6H88_11325</name>
</gene>
<keyword evidence="3" id="KW-0808">Transferase</keyword>
<sequence length="419" mass="48523">MNIILINPYGPIPIPEEKWREYRFTIIGNYLSSLGHNVIWYTSSFSHHFKKQRSAGWKDIFINDNFKIRLVPTPGYDKNISFGRFFRDIIFSYKVYNYHFDEKPDLILYSESPLSFGYAGYKLARKLSVPVIYDQMDLWPELIINSFPKKMRKFFNMCFYPVFRNRKKVYSDLDGFISLAQPYMDIPMKIVPSLKNKPNIVIYNGIDVSEFRDNANPDPELLKKLPLKKEGELWYTFAGTLGPSYDILNLLDVAKKVINNKNNSIKFLIAGDGPLKKEVQEFSAKNGSETVLYLGKLKPESLSFLYSKSDVGLSIYTEISNVEMPDKFYDYTAAGLPVINSLKGEVGSIVEKERVGLNYIPGNTDSLFNTIIKLYDDEFKRKEYAENSYKIGSIFDKNLQIKKIDPFIDQVMKSFHNTN</sequence>
<evidence type="ECO:0000313" key="4">
    <source>
        <dbReference type="Proteomes" id="UP000595426"/>
    </source>
</evidence>
<dbReference type="InterPro" id="IPR050194">
    <property type="entry name" value="Glycosyltransferase_grp1"/>
</dbReference>
<feature type="domain" description="Glycosyltransferase subfamily 4-like N-terminal" evidence="2">
    <location>
        <begin position="28"/>
        <end position="209"/>
    </location>
</feature>
<dbReference type="SUPFAM" id="SSF53756">
    <property type="entry name" value="UDP-Glycosyltransferase/glycogen phosphorylase"/>
    <property type="match status" value="1"/>
</dbReference>
<feature type="domain" description="Glycosyl transferase family 1" evidence="1">
    <location>
        <begin position="227"/>
        <end position="390"/>
    </location>
</feature>
<dbReference type="OrthoDB" id="9813214at2"/>
<dbReference type="KEGG" id="egm:AYC65_00835"/>
<dbReference type="EMBL" id="CP067018">
    <property type="protein sequence ID" value="QQN57053.1"/>
    <property type="molecule type" value="Genomic_DNA"/>
</dbReference>
<accession>A0A7T7UVN7</accession>
<dbReference type="AlphaFoldDB" id="A0A7T7UVN7"/>
<evidence type="ECO:0000259" key="2">
    <source>
        <dbReference type="Pfam" id="PF13439"/>
    </source>
</evidence>
<name>A0A7T7UVN7_9FLAO</name>
<dbReference type="PANTHER" id="PTHR45947">
    <property type="entry name" value="SULFOQUINOVOSYL TRANSFERASE SQD2"/>
    <property type="match status" value="1"/>
</dbReference>
<dbReference type="GO" id="GO:0016758">
    <property type="term" value="F:hexosyltransferase activity"/>
    <property type="evidence" value="ECO:0007669"/>
    <property type="project" value="TreeGrafter"/>
</dbReference>
<dbReference type="GeneID" id="93131426"/>
<evidence type="ECO:0000313" key="3">
    <source>
        <dbReference type="EMBL" id="QQN57053.1"/>
    </source>
</evidence>
<dbReference type="InterPro" id="IPR028098">
    <property type="entry name" value="Glyco_trans_4-like_N"/>
</dbReference>
<dbReference type="RefSeq" id="WP_034866495.1">
    <property type="nucleotide sequence ID" value="NZ_CBCSDR010000007.1"/>
</dbReference>
<dbReference type="CDD" id="cd03794">
    <property type="entry name" value="GT4_WbuB-like"/>
    <property type="match status" value="1"/>
</dbReference>
<organism evidence="3 4">
    <name type="scientific">Elizabethkingia bruuniana</name>
    <dbReference type="NCBI Taxonomy" id="1756149"/>
    <lineage>
        <taxon>Bacteria</taxon>
        <taxon>Pseudomonadati</taxon>
        <taxon>Bacteroidota</taxon>
        <taxon>Flavobacteriia</taxon>
        <taxon>Flavobacteriales</taxon>
        <taxon>Weeksellaceae</taxon>
        <taxon>Elizabethkingia</taxon>
    </lineage>
</organism>
<keyword evidence="4" id="KW-1185">Reference proteome</keyword>
<evidence type="ECO:0000259" key="1">
    <source>
        <dbReference type="Pfam" id="PF00534"/>
    </source>
</evidence>
<proteinExistence type="predicted"/>
<dbReference type="PANTHER" id="PTHR45947:SF3">
    <property type="entry name" value="SULFOQUINOVOSYL TRANSFERASE SQD2"/>
    <property type="match status" value="1"/>
</dbReference>
<dbReference type="InterPro" id="IPR001296">
    <property type="entry name" value="Glyco_trans_1"/>
</dbReference>
<dbReference type="Gene3D" id="3.40.50.2000">
    <property type="entry name" value="Glycogen Phosphorylase B"/>
    <property type="match status" value="2"/>
</dbReference>
<dbReference type="Pfam" id="PF00534">
    <property type="entry name" value="Glycos_transf_1"/>
    <property type="match status" value="1"/>
</dbReference>
<protein>
    <submittedName>
        <fullName evidence="3">Glycosyltransferase family 4 protein</fullName>
    </submittedName>
</protein>
<reference evidence="3 4" key="1">
    <citation type="submission" date="2020-12" db="EMBL/GenBank/DDBJ databases">
        <title>FDA dAtabase for Regulatory Grade micrObial Sequences (FDA-ARGOS): Supporting development and validation of Infectious Disease Dx tests.</title>
        <authorList>
            <person name="Kerrigan L."/>
            <person name="Long C."/>
            <person name="Tallon L."/>
            <person name="Sadzewicz L."/>
            <person name="Zhao X."/>
            <person name="Boylan J."/>
            <person name="Ott S."/>
            <person name="Bowen H."/>
            <person name="Vavikolanu K."/>
            <person name="Mehta A."/>
            <person name="Aluvathingal J."/>
            <person name="Nadendla S."/>
            <person name="Yan Y."/>
            <person name="Sichtig H."/>
        </authorList>
    </citation>
    <scope>NUCLEOTIDE SEQUENCE [LARGE SCALE GENOMIC DNA]</scope>
    <source>
        <strain evidence="3 4">FDAARGOS_1031</strain>
    </source>
</reference>
<dbReference type="Proteomes" id="UP000595426">
    <property type="component" value="Chromosome"/>
</dbReference>
<dbReference type="Pfam" id="PF13439">
    <property type="entry name" value="Glyco_transf_4"/>
    <property type="match status" value="1"/>
</dbReference>